<evidence type="ECO:0000259" key="1">
    <source>
        <dbReference type="PROSITE" id="PS50801"/>
    </source>
</evidence>
<keyword evidence="3" id="KW-1185">Reference proteome</keyword>
<accession>A0A1H0W3S0</accession>
<dbReference type="InterPro" id="IPR002645">
    <property type="entry name" value="STAS_dom"/>
</dbReference>
<dbReference type="PROSITE" id="PS50801">
    <property type="entry name" value="STAS"/>
    <property type="match status" value="1"/>
</dbReference>
<gene>
    <name evidence="2" type="ORF">SAMN05192558_11771</name>
</gene>
<reference evidence="3" key="1">
    <citation type="submission" date="2016-10" db="EMBL/GenBank/DDBJ databases">
        <authorList>
            <person name="Varghese N."/>
            <person name="Submissions S."/>
        </authorList>
    </citation>
    <scope>NUCLEOTIDE SEQUENCE [LARGE SCALE GENOMIC DNA]</scope>
    <source>
        <strain evidence="3">IBRC-M 10655</strain>
    </source>
</reference>
<dbReference type="SUPFAM" id="SSF52091">
    <property type="entry name" value="SpoIIaa-like"/>
    <property type="match status" value="1"/>
</dbReference>
<dbReference type="Pfam" id="PF01740">
    <property type="entry name" value="STAS"/>
    <property type="match status" value="1"/>
</dbReference>
<dbReference type="EMBL" id="FNJB01000017">
    <property type="protein sequence ID" value="SDP85141.1"/>
    <property type="molecule type" value="Genomic_DNA"/>
</dbReference>
<dbReference type="CDD" id="cd07043">
    <property type="entry name" value="STAS_anti-anti-sigma_factors"/>
    <property type="match status" value="1"/>
</dbReference>
<protein>
    <submittedName>
        <fullName evidence="2">Anti-anti-sigma factor</fullName>
    </submittedName>
</protein>
<dbReference type="PANTHER" id="PTHR33495:SF2">
    <property type="entry name" value="ANTI-SIGMA FACTOR ANTAGONIST TM_1081-RELATED"/>
    <property type="match status" value="1"/>
</dbReference>
<dbReference type="GO" id="GO:0043856">
    <property type="term" value="F:anti-sigma factor antagonist activity"/>
    <property type="evidence" value="ECO:0007669"/>
    <property type="project" value="TreeGrafter"/>
</dbReference>
<evidence type="ECO:0000313" key="2">
    <source>
        <dbReference type="EMBL" id="SDP85141.1"/>
    </source>
</evidence>
<sequence>MPPPLEVTTRSTRSAVVVTAAGRIDLLTEQPWREQIEDACAEDSVKALVVVDLARVTYLSVGAAPLLLRAHYHCLHRGRRLRVAVPPGPVLGTMQLTGVAETVALFRDLDSALRPMVQSSW</sequence>
<dbReference type="InterPro" id="IPR036513">
    <property type="entry name" value="STAS_dom_sf"/>
</dbReference>
<proteinExistence type="predicted"/>
<dbReference type="PANTHER" id="PTHR33495">
    <property type="entry name" value="ANTI-SIGMA FACTOR ANTAGONIST TM_1081-RELATED-RELATED"/>
    <property type="match status" value="1"/>
</dbReference>
<dbReference type="RefSeq" id="WP_091383503.1">
    <property type="nucleotide sequence ID" value="NZ_FNDV01000007.1"/>
</dbReference>
<evidence type="ECO:0000313" key="3">
    <source>
        <dbReference type="Proteomes" id="UP000199651"/>
    </source>
</evidence>
<dbReference type="Proteomes" id="UP000199651">
    <property type="component" value="Unassembled WGS sequence"/>
</dbReference>
<dbReference type="AlphaFoldDB" id="A0A1H0W3S0"/>
<dbReference type="Gene3D" id="3.30.750.24">
    <property type="entry name" value="STAS domain"/>
    <property type="match status" value="1"/>
</dbReference>
<organism evidence="2 3">
    <name type="scientific">Actinokineospora alba</name>
    <dbReference type="NCBI Taxonomy" id="504798"/>
    <lineage>
        <taxon>Bacteria</taxon>
        <taxon>Bacillati</taxon>
        <taxon>Actinomycetota</taxon>
        <taxon>Actinomycetes</taxon>
        <taxon>Pseudonocardiales</taxon>
        <taxon>Pseudonocardiaceae</taxon>
        <taxon>Actinokineospora</taxon>
    </lineage>
</organism>
<dbReference type="STRING" id="504798.SAMN05421871_10771"/>
<name>A0A1H0W3S0_9PSEU</name>
<dbReference type="OrthoDB" id="3695612at2"/>
<feature type="domain" description="STAS" evidence="1">
    <location>
        <begin position="5"/>
        <end position="116"/>
    </location>
</feature>